<evidence type="ECO:0000313" key="1">
    <source>
        <dbReference type="EMBL" id="MBZ2195003.1"/>
    </source>
</evidence>
<gene>
    <name evidence="1" type="ORF">KCQ71_02465</name>
</gene>
<organism evidence="1 2">
    <name type="scientific">Occultella gossypii</name>
    <dbReference type="NCBI Taxonomy" id="2800820"/>
    <lineage>
        <taxon>Bacteria</taxon>
        <taxon>Bacillati</taxon>
        <taxon>Actinomycetota</taxon>
        <taxon>Actinomycetes</taxon>
        <taxon>Micrococcales</taxon>
        <taxon>Ruaniaceae</taxon>
        <taxon>Occultella</taxon>
    </lineage>
</organism>
<keyword evidence="2" id="KW-1185">Reference proteome</keyword>
<dbReference type="Proteomes" id="UP000826651">
    <property type="component" value="Unassembled WGS sequence"/>
</dbReference>
<comment type="caution">
    <text evidence="1">The sequence shown here is derived from an EMBL/GenBank/DDBJ whole genome shotgun (WGS) entry which is preliminary data.</text>
</comment>
<name>A0ABS7S3U6_9MICO</name>
<protein>
    <recommendedName>
        <fullName evidence="3">DNA-binding protein</fullName>
    </recommendedName>
</protein>
<dbReference type="SUPFAM" id="SSF47789">
    <property type="entry name" value="C-terminal domain of RNA polymerase alpha subunit"/>
    <property type="match status" value="1"/>
</dbReference>
<evidence type="ECO:0000313" key="2">
    <source>
        <dbReference type="Proteomes" id="UP000826651"/>
    </source>
</evidence>
<evidence type="ECO:0008006" key="3">
    <source>
        <dbReference type="Google" id="ProtNLM"/>
    </source>
</evidence>
<accession>A0ABS7S3U6</accession>
<dbReference type="EMBL" id="JAGSHT010000002">
    <property type="protein sequence ID" value="MBZ2195003.1"/>
    <property type="molecule type" value="Genomic_DNA"/>
</dbReference>
<dbReference type="Gene3D" id="1.10.150.20">
    <property type="entry name" value="5' to 3' exonuclease, C-terminal subdomain"/>
    <property type="match status" value="1"/>
</dbReference>
<proteinExistence type="predicted"/>
<reference evidence="1 2" key="1">
    <citation type="submission" date="2021-04" db="EMBL/GenBank/DDBJ databases">
        <title>Ruania sp. nov., isolated from sandy soil of mangrove forest.</title>
        <authorList>
            <person name="Ge X."/>
            <person name="Huang R."/>
            <person name="Liu W."/>
        </authorList>
    </citation>
    <scope>NUCLEOTIDE SEQUENCE [LARGE SCALE GENOMIC DNA]</scope>
    <source>
        <strain evidence="1 2">N2-46</strain>
    </source>
</reference>
<sequence>MAAAEAATPGAGGQLPASIGAPATRALVGAGITTLAQVAERSEPELLALHGVGPRAVRILTDELRRRGLSLG</sequence>